<dbReference type="Pfam" id="PF10066">
    <property type="entry name" value="DUF2304"/>
    <property type="match status" value="1"/>
</dbReference>
<dbReference type="Proteomes" id="UP000436027">
    <property type="component" value="Unassembled WGS sequence"/>
</dbReference>
<feature type="transmembrane region" description="Helical" evidence="2">
    <location>
        <begin position="67"/>
        <end position="84"/>
    </location>
</feature>
<feature type="transmembrane region" description="Helical" evidence="2">
    <location>
        <begin position="6"/>
        <end position="22"/>
    </location>
</feature>
<dbReference type="InterPro" id="IPR019277">
    <property type="entry name" value="DUF2304"/>
</dbReference>
<feature type="region of interest" description="Disordered" evidence="1">
    <location>
        <begin position="107"/>
        <end position="136"/>
    </location>
</feature>
<evidence type="ECO:0000256" key="1">
    <source>
        <dbReference type="SAM" id="MobiDB-lite"/>
    </source>
</evidence>
<accession>A0AAD3XA19</accession>
<proteinExistence type="predicted"/>
<organism evidence="3 4">
    <name type="scientific">Microbacterium maritypicum</name>
    <name type="common">Microbacterium liquefaciens</name>
    <dbReference type="NCBI Taxonomy" id="33918"/>
    <lineage>
        <taxon>Bacteria</taxon>
        <taxon>Bacillati</taxon>
        <taxon>Actinomycetota</taxon>
        <taxon>Actinomycetes</taxon>
        <taxon>Micrococcales</taxon>
        <taxon>Microbacteriaceae</taxon>
        <taxon>Microbacterium</taxon>
    </lineage>
</organism>
<keyword evidence="2" id="KW-1133">Transmembrane helix</keyword>
<comment type="caution">
    <text evidence="3">The sequence shown here is derived from an EMBL/GenBank/DDBJ whole genome shotgun (WGS) entry which is preliminary data.</text>
</comment>
<feature type="transmembrane region" description="Helical" evidence="2">
    <location>
        <begin position="34"/>
        <end position="55"/>
    </location>
</feature>
<reference evidence="3 4" key="1">
    <citation type="submission" date="2019-09" db="EMBL/GenBank/DDBJ databases">
        <title>Whole genome sequencing of Microbacterium maritypicum.</title>
        <authorList>
            <person name="Lenchi N."/>
        </authorList>
    </citation>
    <scope>NUCLEOTIDE SEQUENCE [LARGE SCALE GENOMIC DNA]</scope>
    <source>
        <strain evidence="3 4">DSM 12512</strain>
    </source>
</reference>
<name>A0AAD3XA19_MICMQ</name>
<gene>
    <name evidence="3" type="ORF">F6W70_05765</name>
</gene>
<keyword evidence="2" id="KW-0812">Transmembrane</keyword>
<dbReference type="EMBL" id="WAAQ01000001">
    <property type="protein sequence ID" value="KAB1887913.1"/>
    <property type="molecule type" value="Genomic_DNA"/>
</dbReference>
<sequence>MWIQVVLIAGIIAIGAVFMRRTGADSHLAIRRLLFGAFVLVAVLSILFPQWLTWVANLVGVGRGTDLLLYALVLMFLVFVYTQSRRNAAHQRSLTLLARKLALLQASASRQDAPAPQTGRTDPDAPEQPTSANDQP</sequence>
<evidence type="ECO:0000313" key="3">
    <source>
        <dbReference type="EMBL" id="KAB1887913.1"/>
    </source>
</evidence>
<keyword evidence="2" id="KW-0472">Membrane</keyword>
<evidence type="ECO:0000256" key="2">
    <source>
        <dbReference type="SAM" id="Phobius"/>
    </source>
</evidence>
<dbReference type="AlphaFoldDB" id="A0AAD3XA19"/>
<evidence type="ECO:0000313" key="4">
    <source>
        <dbReference type="Proteomes" id="UP000436027"/>
    </source>
</evidence>
<protein>
    <submittedName>
        <fullName evidence="3">DUF2304 domain-containing protein</fullName>
    </submittedName>
</protein>
<dbReference type="RefSeq" id="WP_151486649.1">
    <property type="nucleotide sequence ID" value="NZ_BAAAIN010000002.1"/>
</dbReference>